<dbReference type="Gene3D" id="3.30.930.10">
    <property type="entry name" value="Bira Bifunctional Protein, Domain 2"/>
    <property type="match status" value="1"/>
</dbReference>
<keyword evidence="2 3" id="KW-0012">Acyltransferase</keyword>
<gene>
    <name evidence="3" type="primary">lipL</name>
    <name evidence="5" type="ORF">DES38_10393</name>
</gene>
<evidence type="ECO:0000256" key="1">
    <source>
        <dbReference type="ARBA" id="ARBA00022679"/>
    </source>
</evidence>
<dbReference type="EMBL" id="QJJR01000003">
    <property type="protein sequence ID" value="PXW92078.1"/>
    <property type="molecule type" value="Genomic_DNA"/>
</dbReference>
<keyword evidence="1 3" id="KW-0808">Transferase</keyword>
<dbReference type="AlphaFoldDB" id="A0A2V3WEQ4"/>
<dbReference type="GO" id="GO:0009249">
    <property type="term" value="P:protein lipoylation"/>
    <property type="evidence" value="ECO:0007669"/>
    <property type="project" value="UniProtKB-UniRule"/>
</dbReference>
<accession>A0A2V3WEQ4</accession>
<comment type="caution">
    <text evidence="5">The sequence shown here is derived from an EMBL/GenBank/DDBJ whole genome shotgun (WGS) entry which is preliminary data.</text>
</comment>
<comment type="pathway">
    <text evidence="3">Protein modification; protein lipoylation via endogenous pathway; protein N(6)-(lipoyl)lysine from octanoyl-[acyl-carrier-protein].</text>
</comment>
<comment type="function">
    <text evidence="3">Catalyzes the amidotransfer (transamidation) of the octanoyl moiety from octanoyl-GcvH to the lipoyl domain of the E2 subunit of lipoate-dependent enzymes.</text>
</comment>
<evidence type="ECO:0000256" key="2">
    <source>
        <dbReference type="ARBA" id="ARBA00023315"/>
    </source>
</evidence>
<protein>
    <recommendedName>
        <fullName evidence="3">Octanoyl-[GcvH]:protein N-octanoyltransferase</fullName>
        <ecNumber evidence="3">2.3.1.204</ecNumber>
    </recommendedName>
    <alternativeName>
        <fullName evidence="3">Octanoyl-[GcvH]:E2 amidotransferase</fullName>
    </alternativeName>
</protein>
<dbReference type="HAMAP" id="MF_02119">
    <property type="entry name" value="LipL"/>
    <property type="match status" value="1"/>
</dbReference>
<reference evidence="5 6" key="1">
    <citation type="submission" date="2018-05" db="EMBL/GenBank/DDBJ databases">
        <title>Genomic Encyclopedia of Type Strains, Phase IV (KMG-IV): sequencing the most valuable type-strain genomes for metagenomic binning, comparative biology and taxonomic classification.</title>
        <authorList>
            <person name="Goeker M."/>
        </authorList>
    </citation>
    <scope>NUCLEOTIDE SEQUENCE [LARGE SCALE GENOMIC DNA]</scope>
    <source>
        <strain evidence="5 6">DSM 22440</strain>
    </source>
</reference>
<evidence type="ECO:0000256" key="3">
    <source>
        <dbReference type="HAMAP-Rule" id="MF_02119"/>
    </source>
</evidence>
<comment type="miscellaneous">
    <text evidence="3">The reaction proceeds via a thioester-linked acyl-enzyme intermediate.</text>
</comment>
<dbReference type="PROSITE" id="PS51733">
    <property type="entry name" value="BPL_LPL_CATALYTIC"/>
    <property type="match status" value="1"/>
</dbReference>
<dbReference type="Proteomes" id="UP000247922">
    <property type="component" value="Unassembled WGS sequence"/>
</dbReference>
<dbReference type="PANTHER" id="PTHR43679">
    <property type="entry name" value="OCTANOYLTRANSFERASE LIPM-RELATED"/>
    <property type="match status" value="1"/>
</dbReference>
<feature type="domain" description="BPL/LPL catalytic" evidence="4">
    <location>
        <begin position="41"/>
        <end position="225"/>
    </location>
</feature>
<dbReference type="InterPro" id="IPR024897">
    <property type="entry name" value="LipL"/>
</dbReference>
<organism evidence="5 6">
    <name type="scientific">Streptohalobacillus salinus</name>
    <dbReference type="NCBI Taxonomy" id="621096"/>
    <lineage>
        <taxon>Bacteria</taxon>
        <taxon>Bacillati</taxon>
        <taxon>Bacillota</taxon>
        <taxon>Bacilli</taxon>
        <taxon>Bacillales</taxon>
        <taxon>Bacillaceae</taxon>
        <taxon>Streptohalobacillus</taxon>
    </lineage>
</organism>
<comment type="similarity">
    <text evidence="3">Belongs to the octanoyltransferase LipL family.</text>
</comment>
<keyword evidence="6" id="KW-1185">Reference proteome</keyword>
<name>A0A2V3WEQ4_9BACI</name>
<evidence type="ECO:0000313" key="6">
    <source>
        <dbReference type="Proteomes" id="UP000247922"/>
    </source>
</evidence>
<comment type="catalytic activity">
    <reaction evidence="3">
        <text>N(6)-octanoyl-L-lysyl-[glycine-cleavage complex H protein] + L-lysyl-[lipoyl-carrier protein] = N(6)-octanoyl-L-lysyl-[lipoyl-carrier protein] + L-lysyl-[glycine-cleavage complex H protein]</text>
        <dbReference type="Rhea" id="RHEA:20213"/>
        <dbReference type="Rhea" id="RHEA-COMP:10500"/>
        <dbReference type="Rhea" id="RHEA-COMP:10501"/>
        <dbReference type="Rhea" id="RHEA-COMP:10503"/>
        <dbReference type="Rhea" id="RHEA-COMP:10504"/>
        <dbReference type="ChEBI" id="CHEBI:29969"/>
        <dbReference type="ChEBI" id="CHEBI:78809"/>
        <dbReference type="EC" id="2.3.1.204"/>
    </reaction>
</comment>
<sequence>MKAYQHLFKDQPLRFFNDTHNDRQPYQSFALDDALIESIAETNMQAIRLWSHDQTIILGIADTKLPHFETAVKHLKSQGYNVVVRNSGGLAVVADDGVLSISILLPDAKQISIHDGYEQMVQLVKEIFRPWTEQIEAFEVVGSYCPGDYDLSINGKKFAGISQRRVKNGISVQIYLAITPDHQARAKLIKQFYQLGINGQATKFTYPTIQPDTMEALATLLAIDLSIDDVMTRITNVLTADFHLVPGELTADELTYFNKREQQMIDRNKKALGDLF</sequence>
<dbReference type="InterPro" id="IPR004143">
    <property type="entry name" value="BPL_LPL_catalytic"/>
</dbReference>
<proteinExistence type="inferred from homology"/>
<dbReference type="CDD" id="cd16443">
    <property type="entry name" value="LplA"/>
    <property type="match status" value="1"/>
</dbReference>
<dbReference type="PANTHER" id="PTHR43679:SF2">
    <property type="entry name" value="OCTANOYL-[GCVH]:PROTEIN N-OCTANOYLTRANSFERASE"/>
    <property type="match status" value="1"/>
</dbReference>
<dbReference type="GO" id="GO:0009107">
    <property type="term" value="P:lipoate biosynthetic process"/>
    <property type="evidence" value="ECO:0007669"/>
    <property type="project" value="UniProtKB-UniRule"/>
</dbReference>
<dbReference type="InterPro" id="IPR050664">
    <property type="entry name" value="Octanoyltrans_LipM/LipL"/>
</dbReference>
<feature type="site" description="Lowers pKa of active site Cys" evidence="3">
    <location>
        <position position="157"/>
    </location>
</feature>
<dbReference type="Pfam" id="PF21948">
    <property type="entry name" value="LplA-B_cat"/>
    <property type="match status" value="1"/>
</dbReference>
<feature type="active site" description="Acyl-thioester intermediate" evidence="3">
    <location>
        <position position="145"/>
    </location>
</feature>
<dbReference type="GO" id="GO:0033819">
    <property type="term" value="F:lipoyl(octanoyl) transferase activity"/>
    <property type="evidence" value="ECO:0007669"/>
    <property type="project" value="InterPro"/>
</dbReference>
<dbReference type="InterPro" id="IPR045864">
    <property type="entry name" value="aa-tRNA-synth_II/BPL/LPL"/>
</dbReference>
<evidence type="ECO:0000259" key="4">
    <source>
        <dbReference type="PROSITE" id="PS51733"/>
    </source>
</evidence>
<dbReference type="OrthoDB" id="2080934at2"/>
<evidence type="ECO:0000313" key="5">
    <source>
        <dbReference type="EMBL" id="PXW92078.1"/>
    </source>
</evidence>
<dbReference type="RefSeq" id="WP_110250711.1">
    <property type="nucleotide sequence ID" value="NZ_QJJR01000003.1"/>
</dbReference>
<dbReference type="SUPFAM" id="SSF55681">
    <property type="entry name" value="Class II aaRS and biotin synthetases"/>
    <property type="match status" value="1"/>
</dbReference>
<dbReference type="EC" id="2.3.1.204" evidence="3"/>